<dbReference type="Gene3D" id="2.120.10.80">
    <property type="entry name" value="Kelch-type beta propeller"/>
    <property type="match status" value="2"/>
</dbReference>
<keyword evidence="3" id="KW-1133">Transmembrane helix</keyword>
<dbReference type="PANTHER" id="PTHR46228">
    <property type="entry name" value="KELCH DOMAIN-CONTAINING PROTEIN"/>
    <property type="match status" value="1"/>
</dbReference>
<feature type="chain" id="PRO_5019076522" description="Galactose oxidase" evidence="4">
    <location>
        <begin position="23"/>
        <end position="423"/>
    </location>
</feature>
<comment type="caution">
    <text evidence="5">The sequence shown here is derived from an EMBL/GenBank/DDBJ whole genome shotgun (WGS) entry which is preliminary data.</text>
</comment>
<dbReference type="InterPro" id="IPR015915">
    <property type="entry name" value="Kelch-typ_b-propeller"/>
</dbReference>
<evidence type="ECO:0000256" key="1">
    <source>
        <dbReference type="ARBA" id="ARBA00022441"/>
    </source>
</evidence>
<dbReference type="InterPro" id="IPR011043">
    <property type="entry name" value="Gal_Oxase/kelch_b-propeller"/>
</dbReference>
<evidence type="ECO:0000256" key="4">
    <source>
        <dbReference type="SAM" id="SignalP"/>
    </source>
</evidence>
<reference evidence="5 6" key="1">
    <citation type="journal article" date="2018" name="New Phytol.">
        <title>Phylogenomics of Endogonaceae and evolution of mycorrhizas within Mucoromycota.</title>
        <authorList>
            <person name="Chang Y."/>
            <person name="Desiro A."/>
            <person name="Na H."/>
            <person name="Sandor L."/>
            <person name="Lipzen A."/>
            <person name="Clum A."/>
            <person name="Barry K."/>
            <person name="Grigoriev I.V."/>
            <person name="Martin F.M."/>
            <person name="Stajich J.E."/>
            <person name="Smith M.E."/>
            <person name="Bonito G."/>
            <person name="Spatafora J.W."/>
        </authorList>
    </citation>
    <scope>NUCLEOTIDE SEQUENCE [LARGE SCALE GENOMIC DNA]</scope>
    <source>
        <strain evidence="5 6">AD002</strain>
    </source>
</reference>
<feature type="signal peptide" evidence="4">
    <location>
        <begin position="1"/>
        <end position="22"/>
    </location>
</feature>
<name>A0A433Q4U0_9FUNG</name>
<dbReference type="SUPFAM" id="SSF50965">
    <property type="entry name" value="Galactose oxidase, central domain"/>
    <property type="match status" value="1"/>
</dbReference>
<evidence type="ECO:0000313" key="5">
    <source>
        <dbReference type="EMBL" id="RUS24674.1"/>
    </source>
</evidence>
<dbReference type="SUPFAM" id="SSF117281">
    <property type="entry name" value="Kelch motif"/>
    <property type="match status" value="1"/>
</dbReference>
<evidence type="ECO:0008006" key="7">
    <source>
        <dbReference type="Google" id="ProtNLM"/>
    </source>
</evidence>
<keyword evidence="3" id="KW-0812">Transmembrane</keyword>
<accession>A0A433Q4U0</accession>
<keyword evidence="4" id="KW-0732">Signal</keyword>
<gene>
    <name evidence="5" type="ORF">BC938DRAFT_473245</name>
</gene>
<dbReference type="Pfam" id="PF24681">
    <property type="entry name" value="Kelch_KLHDC2_KLHL20_DRC7"/>
    <property type="match status" value="2"/>
</dbReference>
<dbReference type="AlphaFoldDB" id="A0A433Q4U0"/>
<protein>
    <recommendedName>
        <fullName evidence="7">Galactose oxidase</fullName>
    </recommendedName>
</protein>
<proteinExistence type="predicted"/>
<feature type="transmembrane region" description="Helical" evidence="3">
    <location>
        <begin position="381"/>
        <end position="404"/>
    </location>
</feature>
<keyword evidence="2" id="KW-0677">Repeat</keyword>
<organism evidence="5 6">
    <name type="scientific">Jimgerdemannia flammicorona</name>
    <dbReference type="NCBI Taxonomy" id="994334"/>
    <lineage>
        <taxon>Eukaryota</taxon>
        <taxon>Fungi</taxon>
        <taxon>Fungi incertae sedis</taxon>
        <taxon>Mucoromycota</taxon>
        <taxon>Mucoromycotina</taxon>
        <taxon>Endogonomycetes</taxon>
        <taxon>Endogonales</taxon>
        <taxon>Endogonaceae</taxon>
        <taxon>Jimgerdemannia</taxon>
    </lineage>
</organism>
<keyword evidence="3" id="KW-0472">Membrane</keyword>
<dbReference type="Proteomes" id="UP000274822">
    <property type="component" value="Unassembled WGS sequence"/>
</dbReference>
<keyword evidence="6" id="KW-1185">Reference proteome</keyword>
<keyword evidence="1" id="KW-0880">Kelch repeat</keyword>
<evidence type="ECO:0000313" key="6">
    <source>
        <dbReference type="Proteomes" id="UP000274822"/>
    </source>
</evidence>
<sequence>MAKPTFVVLPVMFAYMAQLATTLNLPGQSVQSTVLINSAIYVFGGDVHLNTVANLYVLDVSQPWNCTTPAWSNSTNDTPDMLSAMDNAIWPSPDNNSFYIWGGDNYDRKPLIQSGFAQYNVVNRTWSRPITNPNTPKQRAGIVAAWTQGIAYIWGGKSNEYTGDNSTQEFDDIISFDMIKLLWNSLNVTGSIPLYRSWYTATILSDGQIVIIGGYIRRQLNATSDLALMSDIPVFKILNICVSAIHQHYDMDIPKRHGQYTSPTSRAHCCTDYISIIICCGSDGLRYYNDVVVLNTRTWSWTQPDIVGTAPTSRSGHSSVMVNGQMIMFFGYKRPLVYLNDVNVLDTRSTPFQWTGGFTPGPTTTMTSSGTEQSDVGVSGLGIGSVIGISVAGVFVVVVAAIVIRKPWRSHKKQSVHTYHQYQ</sequence>
<evidence type="ECO:0000256" key="2">
    <source>
        <dbReference type="ARBA" id="ARBA00022737"/>
    </source>
</evidence>
<dbReference type="PANTHER" id="PTHR46228:SF2">
    <property type="entry name" value="KELCH REPEAT PROTEIN (AFU_ORTHOLOGUE AFUA_4G14350)"/>
    <property type="match status" value="1"/>
</dbReference>
<evidence type="ECO:0000256" key="3">
    <source>
        <dbReference type="SAM" id="Phobius"/>
    </source>
</evidence>
<dbReference type="EMBL" id="RBNJ01015293">
    <property type="protein sequence ID" value="RUS24674.1"/>
    <property type="molecule type" value="Genomic_DNA"/>
</dbReference>